<accession>A0A7I4DMH9</accession>
<organism evidence="1 2">
    <name type="scientific">Physcomitrium patens</name>
    <name type="common">Spreading-leaved earth moss</name>
    <name type="synonym">Physcomitrella patens</name>
    <dbReference type="NCBI Taxonomy" id="3218"/>
    <lineage>
        <taxon>Eukaryota</taxon>
        <taxon>Viridiplantae</taxon>
        <taxon>Streptophyta</taxon>
        <taxon>Embryophyta</taxon>
        <taxon>Bryophyta</taxon>
        <taxon>Bryophytina</taxon>
        <taxon>Bryopsida</taxon>
        <taxon>Funariidae</taxon>
        <taxon>Funariales</taxon>
        <taxon>Funariaceae</taxon>
        <taxon>Physcomitrium</taxon>
    </lineage>
</organism>
<sequence>SSSGLFRVSSDLFSSELKVHPFLGVSQSGVVVAGEDASRPPKRFRFLLRTLSTFESQGLIPPTPSLSPSSVTILFAEYCFPNPPNKRKDIHDTIFQCSRLLDRNSSKNPNSNTKTHLRIAQLAERIARYQPSMSKQFTSDLTGETPRRGSHALDLVAPWSHRPVFNPNPEYRLCTTKSYAKESKANPTLVSCLEPLVHKRRRSCHFDYFHRSSHPFYYIIKSYFRFYKADDNIQWIDVGGLHLIATPNSSASDRIYSCTKGIASVWVDIHHWNCCIGTLFIRLLRELPLILDVGNSRVSESPSRKVQCSVNQNL</sequence>
<reference evidence="1 2" key="2">
    <citation type="journal article" date="2018" name="Plant J.">
        <title>The Physcomitrella patens chromosome-scale assembly reveals moss genome structure and evolution.</title>
        <authorList>
            <person name="Lang D."/>
            <person name="Ullrich K.K."/>
            <person name="Murat F."/>
            <person name="Fuchs J."/>
            <person name="Jenkins J."/>
            <person name="Haas F.B."/>
            <person name="Piednoel M."/>
            <person name="Gundlach H."/>
            <person name="Van Bel M."/>
            <person name="Meyberg R."/>
            <person name="Vives C."/>
            <person name="Morata J."/>
            <person name="Symeonidi A."/>
            <person name="Hiss M."/>
            <person name="Muchero W."/>
            <person name="Kamisugi Y."/>
            <person name="Saleh O."/>
            <person name="Blanc G."/>
            <person name="Decker E.L."/>
            <person name="van Gessel N."/>
            <person name="Grimwood J."/>
            <person name="Hayes R.D."/>
            <person name="Graham S.W."/>
            <person name="Gunter L.E."/>
            <person name="McDaniel S.F."/>
            <person name="Hoernstein S.N.W."/>
            <person name="Larsson A."/>
            <person name="Li F.W."/>
            <person name="Perroud P.F."/>
            <person name="Phillips J."/>
            <person name="Ranjan P."/>
            <person name="Rokshar D.S."/>
            <person name="Rothfels C.J."/>
            <person name="Schneider L."/>
            <person name="Shu S."/>
            <person name="Stevenson D.W."/>
            <person name="Thummler F."/>
            <person name="Tillich M."/>
            <person name="Villarreal Aguilar J.C."/>
            <person name="Widiez T."/>
            <person name="Wong G.K."/>
            <person name="Wymore A."/>
            <person name="Zhang Y."/>
            <person name="Zimmer A.D."/>
            <person name="Quatrano R.S."/>
            <person name="Mayer K.F.X."/>
            <person name="Goodstein D."/>
            <person name="Casacuberta J.M."/>
            <person name="Vandepoele K."/>
            <person name="Reski R."/>
            <person name="Cuming A.C."/>
            <person name="Tuskan G.A."/>
            <person name="Maumus F."/>
            <person name="Salse J."/>
            <person name="Schmutz J."/>
            <person name="Rensing S.A."/>
        </authorList>
    </citation>
    <scope>NUCLEOTIDE SEQUENCE [LARGE SCALE GENOMIC DNA]</scope>
    <source>
        <strain evidence="1 2">cv. Gransden 2004</strain>
    </source>
</reference>
<gene>
    <name evidence="1" type="primary">LOC112281418</name>
</gene>
<name>A0A7I4DMH9_PHYPA</name>
<proteinExistence type="predicted"/>
<dbReference type="EMBL" id="ABEU02000004">
    <property type="status" value="NOT_ANNOTATED_CDS"/>
    <property type="molecule type" value="Genomic_DNA"/>
</dbReference>
<evidence type="ECO:0000313" key="1">
    <source>
        <dbReference type="EnsemblPlants" id="Pp3c4_28110V3.8"/>
    </source>
</evidence>
<dbReference type="EnsemblPlants" id="Pp3c4_28110V3.8">
    <property type="protein sequence ID" value="Pp3c4_28110V3.8"/>
    <property type="gene ID" value="Pp3c4_28110"/>
</dbReference>
<dbReference type="Gramene" id="Pp3c4_28110V3.8">
    <property type="protein sequence ID" value="Pp3c4_28110V3.8"/>
    <property type="gene ID" value="Pp3c4_28110"/>
</dbReference>
<reference evidence="1 2" key="1">
    <citation type="journal article" date="2008" name="Science">
        <title>The Physcomitrella genome reveals evolutionary insights into the conquest of land by plants.</title>
        <authorList>
            <person name="Rensing S."/>
            <person name="Lang D."/>
            <person name="Zimmer A."/>
            <person name="Terry A."/>
            <person name="Salamov A."/>
            <person name="Shapiro H."/>
            <person name="Nishiyama T."/>
            <person name="Perroud P.-F."/>
            <person name="Lindquist E."/>
            <person name="Kamisugi Y."/>
            <person name="Tanahashi T."/>
            <person name="Sakakibara K."/>
            <person name="Fujita T."/>
            <person name="Oishi K."/>
            <person name="Shin-I T."/>
            <person name="Kuroki Y."/>
            <person name="Toyoda A."/>
            <person name="Suzuki Y."/>
            <person name="Hashimoto A."/>
            <person name="Yamaguchi K."/>
            <person name="Sugano A."/>
            <person name="Kohara Y."/>
            <person name="Fujiyama A."/>
            <person name="Anterola A."/>
            <person name="Aoki S."/>
            <person name="Ashton N."/>
            <person name="Barbazuk W.B."/>
            <person name="Barker E."/>
            <person name="Bennetzen J."/>
            <person name="Bezanilla M."/>
            <person name="Blankenship R."/>
            <person name="Cho S.H."/>
            <person name="Dutcher S."/>
            <person name="Estelle M."/>
            <person name="Fawcett J.A."/>
            <person name="Gundlach H."/>
            <person name="Hanada K."/>
            <person name="Heyl A."/>
            <person name="Hicks K.A."/>
            <person name="Hugh J."/>
            <person name="Lohr M."/>
            <person name="Mayer K."/>
            <person name="Melkozernov A."/>
            <person name="Murata T."/>
            <person name="Nelson D."/>
            <person name="Pils B."/>
            <person name="Prigge M."/>
            <person name="Reiss B."/>
            <person name="Renner T."/>
            <person name="Rombauts S."/>
            <person name="Rushton P."/>
            <person name="Sanderfoot A."/>
            <person name="Schween G."/>
            <person name="Shiu S.-H."/>
            <person name="Stueber K."/>
            <person name="Theodoulou F.L."/>
            <person name="Tu H."/>
            <person name="Van de Peer Y."/>
            <person name="Verrier P.J."/>
            <person name="Waters E."/>
            <person name="Wood A."/>
            <person name="Yang L."/>
            <person name="Cove D."/>
            <person name="Cuming A."/>
            <person name="Hasebe M."/>
            <person name="Lucas S."/>
            <person name="Mishler D.B."/>
            <person name="Reski R."/>
            <person name="Grigoriev I."/>
            <person name="Quatrano R.S."/>
            <person name="Boore J.L."/>
        </authorList>
    </citation>
    <scope>NUCLEOTIDE SEQUENCE [LARGE SCALE GENOMIC DNA]</scope>
    <source>
        <strain evidence="1 2">cv. Gransden 2004</strain>
    </source>
</reference>
<dbReference type="AlphaFoldDB" id="A0A7I4DMH9"/>
<dbReference type="Proteomes" id="UP000006727">
    <property type="component" value="Chromosome 4"/>
</dbReference>
<reference evidence="1" key="3">
    <citation type="submission" date="2020-12" db="UniProtKB">
        <authorList>
            <consortium name="EnsemblPlants"/>
        </authorList>
    </citation>
    <scope>IDENTIFICATION</scope>
</reference>
<evidence type="ECO:0000313" key="2">
    <source>
        <dbReference type="Proteomes" id="UP000006727"/>
    </source>
</evidence>
<protein>
    <submittedName>
        <fullName evidence="1">Uncharacterized protein</fullName>
    </submittedName>
</protein>
<keyword evidence="2" id="KW-1185">Reference proteome</keyword>